<evidence type="ECO:0000256" key="5">
    <source>
        <dbReference type="ARBA" id="ARBA00023002"/>
    </source>
</evidence>
<keyword evidence="4 9" id="KW-1133">Transmembrane helix</keyword>
<evidence type="ECO:0000256" key="7">
    <source>
        <dbReference type="ARBA" id="ARBA00023136"/>
    </source>
</evidence>
<protein>
    <submittedName>
        <fullName evidence="11">Ferric reductase NAD binding domain-containing protein</fullName>
    </submittedName>
</protein>
<dbReference type="SUPFAM" id="SSF52343">
    <property type="entry name" value="Ferredoxin reductase-like, C-terminal NADP-linked domain"/>
    <property type="match status" value="1"/>
</dbReference>
<keyword evidence="7 9" id="KW-0472">Membrane</keyword>
<dbReference type="PANTHER" id="PTHR11972:SF69">
    <property type="entry name" value="FERRIC REDUCTION OXIDASE 6-RELATED"/>
    <property type="match status" value="1"/>
</dbReference>
<evidence type="ECO:0000256" key="6">
    <source>
        <dbReference type="ARBA" id="ARBA00023065"/>
    </source>
</evidence>
<dbReference type="Gene3D" id="3.40.50.80">
    <property type="entry name" value="Nucleotide-binding domain of ferredoxin-NADP reductase (FNR) module"/>
    <property type="match status" value="1"/>
</dbReference>
<dbReference type="GO" id="GO:0016175">
    <property type="term" value="F:superoxide-generating NAD(P)H oxidase activity"/>
    <property type="evidence" value="ECO:0007669"/>
    <property type="project" value="TreeGrafter"/>
</dbReference>
<evidence type="ECO:0000256" key="9">
    <source>
        <dbReference type="SAM" id="Phobius"/>
    </source>
</evidence>
<dbReference type="SFLD" id="SFLDG01168">
    <property type="entry name" value="Ferric_reductase_subgroup_(FRE"/>
    <property type="match status" value="1"/>
</dbReference>
<feature type="compositionally biased region" description="Polar residues" evidence="8">
    <location>
        <begin position="469"/>
        <end position="479"/>
    </location>
</feature>
<evidence type="ECO:0000256" key="1">
    <source>
        <dbReference type="ARBA" id="ARBA00004141"/>
    </source>
</evidence>
<dbReference type="PROSITE" id="PS51384">
    <property type="entry name" value="FAD_FR"/>
    <property type="match status" value="1"/>
</dbReference>
<evidence type="ECO:0000256" key="8">
    <source>
        <dbReference type="SAM" id="MobiDB-lite"/>
    </source>
</evidence>
<keyword evidence="2 9" id="KW-0812">Transmembrane</keyword>
<dbReference type="AlphaFoldDB" id="A0AAQ3RC39"/>
<dbReference type="GO" id="GO:0006811">
    <property type="term" value="P:monoatomic ion transport"/>
    <property type="evidence" value="ECO:0007669"/>
    <property type="project" value="UniProtKB-KW"/>
</dbReference>
<feature type="transmembrane region" description="Helical" evidence="9">
    <location>
        <begin position="181"/>
        <end position="202"/>
    </location>
</feature>
<keyword evidence="3" id="KW-0249">Electron transport</keyword>
<keyword evidence="5" id="KW-0560">Oxidoreductase</keyword>
<dbReference type="SUPFAM" id="SSF63380">
    <property type="entry name" value="Riboflavin synthase domain-like"/>
    <property type="match status" value="1"/>
</dbReference>
<dbReference type="InterPro" id="IPR013121">
    <property type="entry name" value="Fe_red_NAD-bd_6"/>
</dbReference>
<feature type="region of interest" description="Disordered" evidence="8">
    <location>
        <begin position="457"/>
        <end position="484"/>
    </location>
</feature>
<keyword evidence="6" id="KW-0406">Ion transport</keyword>
<dbReference type="InterPro" id="IPR013112">
    <property type="entry name" value="FAD-bd_8"/>
</dbReference>
<feature type="compositionally biased region" description="Basic and acidic residues" evidence="8">
    <location>
        <begin position="457"/>
        <end position="468"/>
    </location>
</feature>
<dbReference type="CDD" id="cd06186">
    <property type="entry name" value="NOX_Duox_like_FAD_NADP"/>
    <property type="match status" value="1"/>
</dbReference>
<dbReference type="SFLD" id="SFLDS00052">
    <property type="entry name" value="Ferric_Reductase_Domain"/>
    <property type="match status" value="1"/>
</dbReference>
<dbReference type="Pfam" id="PF08022">
    <property type="entry name" value="FAD_binding_8"/>
    <property type="match status" value="1"/>
</dbReference>
<feature type="domain" description="FAD-binding FR-type" evidence="10">
    <location>
        <begin position="252"/>
        <end position="369"/>
    </location>
</feature>
<dbReference type="InterPro" id="IPR017938">
    <property type="entry name" value="Riboflavin_synthase-like_b-brl"/>
</dbReference>
<evidence type="ECO:0000313" key="12">
    <source>
        <dbReference type="Proteomes" id="UP001303373"/>
    </source>
</evidence>
<sequence length="543" mass="60528">MVQPIIQDQYTAARAYFASVIGLLFIESLIRLPAFLVFRFGQGRSTSWSNAAHWKVTVLTHKLLSLPSPIPSLLDYHLPHVLRFVAFVALNVVFGLNVNEYSTDFKLYGWLTIANAGLGLLLAPRTNLFAILLRIPTPILLQYHRWIGIATVAQATTHVGYNIQHYIQTDQVATSFVASRIRVGLMAWISLVLIFLTSLPIVRRRQFEIFYYTHALFFVFMVGALIHTTNGPEFLLPGFFLWVADRAIRFAYNFRRIEVKSVTHYDGGVTKFRVRGRMLTKMLRPGQVVWVQLRSVSYLNWHPFTIGSDPNGTDGTAILAIRGLGAYTRSVQFASEESKREDAPFERTANTGDRLKMRLDGPYGVGRLQWGAWPVTVLVAGGIGITPAISISSYLVGKASRSPQQAVSHIHLLWVVKNASHIAWFDEELRALSEIASREDSLITFDITIHITGSAEHALENEGSRESQLKSPGTSSTGAPWSPQAGRPDIAAWFANVAFMRLGLDAAVNVCGPRSLMDETRKAAITASTEKGIFHVEEEAFQL</sequence>
<dbReference type="GO" id="GO:0005886">
    <property type="term" value="C:plasma membrane"/>
    <property type="evidence" value="ECO:0007669"/>
    <property type="project" value="TreeGrafter"/>
</dbReference>
<accession>A0AAQ3RC39</accession>
<dbReference type="InterPro" id="IPR017927">
    <property type="entry name" value="FAD-bd_FR_type"/>
</dbReference>
<evidence type="ECO:0000259" key="10">
    <source>
        <dbReference type="PROSITE" id="PS51384"/>
    </source>
</evidence>
<dbReference type="PANTHER" id="PTHR11972">
    <property type="entry name" value="NADPH OXIDASE"/>
    <property type="match status" value="1"/>
</dbReference>
<keyword evidence="6" id="KW-0813">Transport</keyword>
<feature type="transmembrane region" description="Helical" evidence="9">
    <location>
        <begin position="15"/>
        <end position="38"/>
    </location>
</feature>
<evidence type="ECO:0000313" key="11">
    <source>
        <dbReference type="EMBL" id="WPH04381.1"/>
    </source>
</evidence>
<proteinExistence type="predicted"/>
<evidence type="ECO:0000256" key="2">
    <source>
        <dbReference type="ARBA" id="ARBA00022692"/>
    </source>
</evidence>
<dbReference type="Pfam" id="PF01794">
    <property type="entry name" value="Ferric_reduct"/>
    <property type="match status" value="1"/>
</dbReference>
<feature type="transmembrane region" description="Helical" evidence="9">
    <location>
        <begin position="209"/>
        <end position="228"/>
    </location>
</feature>
<reference evidence="11 12" key="1">
    <citation type="submission" date="2023-11" db="EMBL/GenBank/DDBJ databases">
        <title>An acidophilic fungus is an integral part of prey digestion in a carnivorous sundew plant.</title>
        <authorList>
            <person name="Tsai I.J."/>
        </authorList>
    </citation>
    <scope>NUCLEOTIDE SEQUENCE [LARGE SCALE GENOMIC DNA]</scope>
    <source>
        <strain evidence="11">169a</strain>
    </source>
</reference>
<feature type="transmembrane region" description="Helical" evidence="9">
    <location>
        <begin position="81"/>
        <end position="99"/>
    </location>
</feature>
<dbReference type="InterPro" id="IPR039261">
    <property type="entry name" value="FNR_nucleotide-bd"/>
</dbReference>
<dbReference type="EMBL" id="CP138592">
    <property type="protein sequence ID" value="WPH04381.1"/>
    <property type="molecule type" value="Genomic_DNA"/>
</dbReference>
<feature type="transmembrane region" description="Helical" evidence="9">
    <location>
        <begin position="105"/>
        <end position="123"/>
    </location>
</feature>
<evidence type="ECO:0000256" key="4">
    <source>
        <dbReference type="ARBA" id="ARBA00022989"/>
    </source>
</evidence>
<evidence type="ECO:0000256" key="3">
    <source>
        <dbReference type="ARBA" id="ARBA00022982"/>
    </source>
</evidence>
<organism evidence="11 12">
    <name type="scientific">Acrodontium crateriforme</name>
    <dbReference type="NCBI Taxonomy" id="150365"/>
    <lineage>
        <taxon>Eukaryota</taxon>
        <taxon>Fungi</taxon>
        <taxon>Dikarya</taxon>
        <taxon>Ascomycota</taxon>
        <taxon>Pezizomycotina</taxon>
        <taxon>Dothideomycetes</taxon>
        <taxon>Dothideomycetidae</taxon>
        <taxon>Mycosphaerellales</taxon>
        <taxon>Teratosphaeriaceae</taxon>
        <taxon>Acrodontium</taxon>
    </lineage>
</organism>
<dbReference type="InterPro" id="IPR050369">
    <property type="entry name" value="RBOH/FRE"/>
</dbReference>
<gene>
    <name evidence="11" type="ORF">R9X50_00727200</name>
</gene>
<name>A0AAQ3RC39_9PEZI</name>
<keyword evidence="12" id="KW-1185">Reference proteome</keyword>
<dbReference type="Proteomes" id="UP001303373">
    <property type="component" value="Chromosome 13"/>
</dbReference>
<comment type="subcellular location">
    <subcellularLocation>
        <location evidence="1">Membrane</location>
        <topology evidence="1">Multi-pass membrane protein</topology>
    </subcellularLocation>
</comment>
<dbReference type="Pfam" id="PF08030">
    <property type="entry name" value="NAD_binding_6"/>
    <property type="match status" value="1"/>
</dbReference>
<dbReference type="InterPro" id="IPR013130">
    <property type="entry name" value="Fe3_Rdtase_TM_dom"/>
</dbReference>